<dbReference type="Proteomes" id="UP001185873">
    <property type="component" value="Unassembled WGS sequence"/>
</dbReference>
<feature type="compositionally biased region" description="Basic residues" evidence="1">
    <location>
        <begin position="116"/>
        <end position="128"/>
    </location>
</feature>
<comment type="caution">
    <text evidence="2">The sequence shown here is derived from an EMBL/GenBank/DDBJ whole genome shotgun (WGS) entry which is preliminary data.</text>
</comment>
<evidence type="ECO:0000313" key="3">
    <source>
        <dbReference type="Proteomes" id="UP001185873"/>
    </source>
</evidence>
<organism evidence="2 3">
    <name type="scientific">Dietzia maris</name>
    <dbReference type="NCBI Taxonomy" id="37915"/>
    <lineage>
        <taxon>Bacteria</taxon>
        <taxon>Bacillati</taxon>
        <taxon>Actinomycetota</taxon>
        <taxon>Actinomycetes</taxon>
        <taxon>Mycobacteriales</taxon>
        <taxon>Dietziaceae</taxon>
        <taxon>Dietzia</taxon>
    </lineage>
</organism>
<protein>
    <recommendedName>
        <fullName evidence="4">Tail assembly chaperone</fullName>
    </recommendedName>
</protein>
<proteinExistence type="predicted"/>
<dbReference type="EMBL" id="JAWLKJ010000003">
    <property type="protein sequence ID" value="MDV6300192.1"/>
    <property type="molecule type" value="Genomic_DNA"/>
</dbReference>
<dbReference type="RefSeq" id="WP_317470740.1">
    <property type="nucleotide sequence ID" value="NZ_JAWLKJ010000003.1"/>
</dbReference>
<dbReference type="AlphaFoldDB" id="A0AAE4U5R6"/>
<sequence length="128" mass="14603">MAMDKFSDKPIDIDAMLAKREEVVGSADRFPFIALGETWWCIDPRLADDSLQYDLEDLRDDLDDGEIDSSEFRTSLIDLYLGDEQGEKFRAAGGQMKHINAALEAYADTQADPTRRSSRATRRRAKRR</sequence>
<accession>A0AAE4U5R6</accession>
<name>A0AAE4U5R6_9ACTN</name>
<feature type="region of interest" description="Disordered" evidence="1">
    <location>
        <begin position="107"/>
        <end position="128"/>
    </location>
</feature>
<reference evidence="2" key="1">
    <citation type="submission" date="2023-10" db="EMBL/GenBank/DDBJ databases">
        <title>Development of a sustainable strategy for remediation of hydrocarbon-contaminated territories based on the waste exchange concept.</title>
        <authorList>
            <person name="Krivoruchko A."/>
        </authorList>
    </citation>
    <scope>NUCLEOTIDE SEQUENCE</scope>
    <source>
        <strain evidence="2">IEGM 1175</strain>
    </source>
</reference>
<gene>
    <name evidence="2" type="ORF">R3P82_13885</name>
</gene>
<evidence type="ECO:0000313" key="2">
    <source>
        <dbReference type="EMBL" id="MDV6300192.1"/>
    </source>
</evidence>
<evidence type="ECO:0000256" key="1">
    <source>
        <dbReference type="SAM" id="MobiDB-lite"/>
    </source>
</evidence>
<evidence type="ECO:0008006" key="4">
    <source>
        <dbReference type="Google" id="ProtNLM"/>
    </source>
</evidence>